<dbReference type="AlphaFoldDB" id="A0A9Y2AIH6"/>
<gene>
    <name evidence="2" type="ORF">P3F81_00755</name>
</gene>
<feature type="transmembrane region" description="Helical" evidence="1">
    <location>
        <begin position="12"/>
        <end position="33"/>
    </location>
</feature>
<keyword evidence="1" id="KW-0472">Membrane</keyword>
<protein>
    <recommendedName>
        <fullName evidence="4">DUF2628 domain-containing protein</fullName>
    </recommendedName>
</protein>
<dbReference type="EMBL" id="CP120678">
    <property type="protein sequence ID" value="WIW70887.1"/>
    <property type="molecule type" value="Genomic_DNA"/>
</dbReference>
<proteinExistence type="predicted"/>
<sequence>MITLKNQSTGLVKQCPTGYSWTTFLFGIFVPLIRGDIKWAAILFLISLFTALCTAGFGALFVGPIFAYFYNKIFIKSMIEKGYSYSDEATKSYLIQNSIVCAEPTPSLNLSNAPQKTNLSDN</sequence>
<accession>A0A9Y2AIH6</accession>
<evidence type="ECO:0000313" key="3">
    <source>
        <dbReference type="Proteomes" id="UP001243623"/>
    </source>
</evidence>
<dbReference type="KEGG" id="sgbi:P3F81_00755"/>
<dbReference type="RefSeq" id="WP_309320532.1">
    <property type="nucleotide sequence ID" value="NZ_CP120678.1"/>
</dbReference>
<keyword evidence="1" id="KW-1133">Transmembrane helix</keyword>
<keyword evidence="1" id="KW-0812">Transmembrane</keyword>
<evidence type="ECO:0000313" key="2">
    <source>
        <dbReference type="EMBL" id="WIW70887.1"/>
    </source>
</evidence>
<reference evidence="2" key="1">
    <citation type="submission" date="2023-03" db="EMBL/GenBank/DDBJ databases">
        <title>Selenobaculum gbiensis gen. nov. sp. nov., a new bacterium isolated from the gut microbiota of IBD patient.</title>
        <authorList>
            <person name="Yeo S."/>
            <person name="Park H."/>
            <person name="Huh C.S."/>
        </authorList>
    </citation>
    <scope>NUCLEOTIDE SEQUENCE</scope>
    <source>
        <strain evidence="2">ICN-92133</strain>
    </source>
</reference>
<name>A0A9Y2AIH6_9FIRM</name>
<organism evidence="2 3">
    <name type="scientific">Selenobaculum gibii</name>
    <dbReference type="NCBI Taxonomy" id="3054208"/>
    <lineage>
        <taxon>Bacteria</taxon>
        <taxon>Bacillati</taxon>
        <taxon>Bacillota</taxon>
        <taxon>Negativicutes</taxon>
        <taxon>Selenomonadales</taxon>
        <taxon>Selenomonadaceae</taxon>
        <taxon>Selenobaculum</taxon>
    </lineage>
</organism>
<evidence type="ECO:0000256" key="1">
    <source>
        <dbReference type="SAM" id="Phobius"/>
    </source>
</evidence>
<evidence type="ECO:0008006" key="4">
    <source>
        <dbReference type="Google" id="ProtNLM"/>
    </source>
</evidence>
<keyword evidence="3" id="KW-1185">Reference proteome</keyword>
<feature type="transmembrane region" description="Helical" evidence="1">
    <location>
        <begin position="39"/>
        <end position="70"/>
    </location>
</feature>
<dbReference type="Proteomes" id="UP001243623">
    <property type="component" value="Chromosome"/>
</dbReference>